<organism evidence="1 2">
    <name type="scientific">Halomonas cerina</name>
    <dbReference type="NCBI Taxonomy" id="447424"/>
    <lineage>
        <taxon>Bacteria</taxon>
        <taxon>Pseudomonadati</taxon>
        <taxon>Pseudomonadota</taxon>
        <taxon>Gammaproteobacteria</taxon>
        <taxon>Oceanospirillales</taxon>
        <taxon>Halomonadaceae</taxon>
        <taxon>Halomonas</taxon>
    </lineage>
</organism>
<dbReference type="GO" id="GO:0016740">
    <property type="term" value="F:transferase activity"/>
    <property type="evidence" value="ECO:0007669"/>
    <property type="project" value="UniProtKB-KW"/>
</dbReference>
<keyword evidence="2" id="KW-1185">Reference proteome</keyword>
<dbReference type="AlphaFoldDB" id="A0A839VEU7"/>
<comment type="caution">
    <text evidence="1">The sequence shown here is derived from an EMBL/GenBank/DDBJ whole genome shotgun (WGS) entry which is preliminary data.</text>
</comment>
<dbReference type="Proteomes" id="UP000547614">
    <property type="component" value="Unassembled WGS sequence"/>
</dbReference>
<sequence>MEIENGAFHLKERAPGVTVDEIKALTAGTLVVPDHVPEMTFEA</sequence>
<evidence type="ECO:0000313" key="2">
    <source>
        <dbReference type="Proteomes" id="UP000547614"/>
    </source>
</evidence>
<dbReference type="Gene3D" id="3.40.1080.10">
    <property type="entry name" value="Glutaconate Coenzyme A-transferase"/>
    <property type="match status" value="1"/>
</dbReference>
<dbReference type="EMBL" id="JACHXP010000045">
    <property type="protein sequence ID" value="MBB3192615.1"/>
    <property type="molecule type" value="Genomic_DNA"/>
</dbReference>
<keyword evidence="1" id="KW-0808">Transferase</keyword>
<accession>A0A839VEU7</accession>
<reference evidence="1 2" key="1">
    <citation type="submission" date="2020-08" db="EMBL/GenBank/DDBJ databases">
        <title>Genomic Encyclopedia of Type Strains, Phase III (KMG-III): the genomes of soil and plant-associated and newly described type strains.</title>
        <authorList>
            <person name="Whitman W."/>
        </authorList>
    </citation>
    <scope>NUCLEOTIDE SEQUENCE [LARGE SCALE GENOMIC DNA]</scope>
    <source>
        <strain evidence="1 2">CECT 7282</strain>
    </source>
</reference>
<proteinExistence type="predicted"/>
<gene>
    <name evidence="1" type="ORF">FHR94_003914</name>
</gene>
<evidence type="ECO:0000313" key="1">
    <source>
        <dbReference type="EMBL" id="MBB3192615.1"/>
    </source>
</evidence>
<name>A0A839VEU7_9GAMM</name>
<protein>
    <submittedName>
        <fullName evidence="1">Acyl CoA:acetate/3-ketoacid CoA transferase beta subunit</fullName>
    </submittedName>
</protein>